<dbReference type="RefSeq" id="WP_243554696.1">
    <property type="nucleotide sequence ID" value="NZ_CP094528.1"/>
</dbReference>
<keyword evidence="3" id="KW-1185">Reference proteome</keyword>
<evidence type="ECO:0000256" key="1">
    <source>
        <dbReference type="SAM" id="MobiDB-lite"/>
    </source>
</evidence>
<sequence length="58" mass="6081">MRSPGLRAADGRSVEPSTLAASAPLRIDRTAGTAVIVLANRGEPIDDVGVSLMTRYLD</sequence>
<dbReference type="EMBL" id="CP094528">
    <property type="protein sequence ID" value="UOE43589.1"/>
    <property type="molecule type" value="Genomic_DNA"/>
</dbReference>
<evidence type="ECO:0000313" key="3">
    <source>
        <dbReference type="Proteomes" id="UP000832097"/>
    </source>
</evidence>
<proteinExistence type="predicted"/>
<dbReference type="Proteomes" id="UP000832097">
    <property type="component" value="Chromosome"/>
</dbReference>
<gene>
    <name evidence="2" type="ORF">MTO99_15640</name>
</gene>
<reference evidence="2 3" key="1">
    <citation type="submission" date="2022-03" db="EMBL/GenBank/DDBJ databases">
        <title>Mucilaginibacter sp. isolated from the gut of Protaetia brevitarsis seulensis larvae.</title>
        <authorList>
            <person name="Won M."/>
            <person name="Kim S.-J."/>
            <person name="Kwon S.-W."/>
        </authorList>
    </citation>
    <scope>NUCLEOTIDE SEQUENCE [LARGE SCALE GENOMIC DNA]</scope>
    <source>
        <strain evidence="2 3">CFWR-12</strain>
    </source>
</reference>
<organism evidence="2 3">
    <name type="scientific">Agromyces larvae</name>
    <dbReference type="NCBI Taxonomy" id="2929802"/>
    <lineage>
        <taxon>Bacteria</taxon>
        <taxon>Bacillati</taxon>
        <taxon>Actinomycetota</taxon>
        <taxon>Actinomycetes</taxon>
        <taxon>Micrococcales</taxon>
        <taxon>Microbacteriaceae</taxon>
        <taxon>Agromyces</taxon>
    </lineage>
</organism>
<accession>A0ABY4BXW0</accession>
<protein>
    <submittedName>
        <fullName evidence="2">Uncharacterized protein</fullName>
    </submittedName>
</protein>
<evidence type="ECO:0000313" key="2">
    <source>
        <dbReference type="EMBL" id="UOE43589.1"/>
    </source>
</evidence>
<name>A0ABY4BXW0_9MICO</name>
<feature type="region of interest" description="Disordered" evidence="1">
    <location>
        <begin position="1"/>
        <end position="21"/>
    </location>
</feature>